<dbReference type="GO" id="GO:0005829">
    <property type="term" value="C:cytosol"/>
    <property type="evidence" value="ECO:0007669"/>
    <property type="project" value="TreeGrafter"/>
</dbReference>
<protein>
    <submittedName>
        <fullName evidence="6">Hydrogen peroxide-inducible genes activator</fullName>
    </submittedName>
</protein>
<comment type="caution">
    <text evidence="6">The sequence shown here is derived from an EMBL/GenBank/DDBJ whole genome shotgun (WGS) entry which is preliminary data.</text>
</comment>
<evidence type="ECO:0000256" key="3">
    <source>
        <dbReference type="ARBA" id="ARBA00023125"/>
    </source>
</evidence>
<evidence type="ECO:0000256" key="1">
    <source>
        <dbReference type="ARBA" id="ARBA00009437"/>
    </source>
</evidence>
<evidence type="ECO:0000259" key="5">
    <source>
        <dbReference type="PROSITE" id="PS50931"/>
    </source>
</evidence>
<keyword evidence="7" id="KW-1185">Reference proteome</keyword>
<dbReference type="PANTHER" id="PTHR30419:SF29">
    <property type="entry name" value="LYSR-FAMILY TRANSCRIPTIONAL REGULATOR"/>
    <property type="match status" value="1"/>
</dbReference>
<evidence type="ECO:0000256" key="2">
    <source>
        <dbReference type="ARBA" id="ARBA00023015"/>
    </source>
</evidence>
<name>A0AAE3H7S1_9BACT</name>
<dbReference type="Gene3D" id="1.10.10.10">
    <property type="entry name" value="Winged helix-like DNA-binding domain superfamily/Winged helix DNA-binding domain"/>
    <property type="match status" value="1"/>
</dbReference>
<dbReference type="AlphaFoldDB" id="A0AAE3H7S1"/>
<dbReference type="Proteomes" id="UP001204144">
    <property type="component" value="Unassembled WGS sequence"/>
</dbReference>
<dbReference type="Pfam" id="PF03466">
    <property type="entry name" value="LysR_substrate"/>
    <property type="match status" value="1"/>
</dbReference>
<organism evidence="6 7">
    <name type="scientific">Lacihabitans soyangensis</name>
    <dbReference type="NCBI Taxonomy" id="869394"/>
    <lineage>
        <taxon>Bacteria</taxon>
        <taxon>Pseudomonadati</taxon>
        <taxon>Bacteroidota</taxon>
        <taxon>Cytophagia</taxon>
        <taxon>Cytophagales</taxon>
        <taxon>Leadbetterellaceae</taxon>
        <taxon>Lacihabitans</taxon>
    </lineage>
</organism>
<dbReference type="Pfam" id="PF00126">
    <property type="entry name" value="HTH_1"/>
    <property type="match status" value="1"/>
</dbReference>
<dbReference type="CDD" id="cd08411">
    <property type="entry name" value="PBP2_OxyR"/>
    <property type="match status" value="1"/>
</dbReference>
<keyword evidence="3" id="KW-0238">DNA-binding</keyword>
<dbReference type="SUPFAM" id="SSF53850">
    <property type="entry name" value="Periplasmic binding protein-like II"/>
    <property type="match status" value="1"/>
</dbReference>
<dbReference type="GO" id="GO:0003700">
    <property type="term" value="F:DNA-binding transcription factor activity"/>
    <property type="evidence" value="ECO:0007669"/>
    <property type="project" value="InterPro"/>
</dbReference>
<reference evidence="6 7" key="1">
    <citation type="submission" date="2018-11" db="EMBL/GenBank/DDBJ databases">
        <title>Novel bacteria species description.</title>
        <authorList>
            <person name="Han J.-H."/>
        </authorList>
    </citation>
    <scope>NUCLEOTIDE SEQUENCE [LARGE SCALE GENOMIC DNA]</scope>
    <source>
        <strain evidence="6 7">KCTC23259</strain>
    </source>
</reference>
<dbReference type="InterPro" id="IPR005119">
    <property type="entry name" value="LysR_subst-bd"/>
</dbReference>
<dbReference type="FunFam" id="1.10.10.10:FF:000001">
    <property type="entry name" value="LysR family transcriptional regulator"/>
    <property type="match status" value="1"/>
</dbReference>
<dbReference type="EMBL" id="RJUF01000185">
    <property type="protein sequence ID" value="MCP9765571.1"/>
    <property type="molecule type" value="Genomic_DNA"/>
</dbReference>
<dbReference type="InterPro" id="IPR000847">
    <property type="entry name" value="LysR_HTH_N"/>
</dbReference>
<feature type="domain" description="HTH lysR-type" evidence="5">
    <location>
        <begin position="1"/>
        <end position="58"/>
    </location>
</feature>
<sequence>MTITQLGYILALEKHQSFVEASNFCNISQPALSMQVKKLEEQLGVEIFDRTSTPIKITSIGQEVINQAKHVFKEYKQVFEIISEYKDAINGTLKLGIIPTVSPYLLPLFLKSFEEKYPTLNIEIEELTTQNIEEKLRNGSLDMGILATPLHQSDLMEEHLYYEELVAYVSKENMLYSKNYILSKELDLNQLWLLEEGHCLRNQIENFCELKQKQNKNSQLKLKTGSLETVIKLADNYAGMTLLPELVIHDWPEEQLNHIRHFSGEKPMREISIITEKTYKRNAILQALKSEIFLHLPKKIIENTSRSPLKIN</sequence>
<dbReference type="PROSITE" id="PS50931">
    <property type="entry name" value="HTH_LYSR"/>
    <property type="match status" value="1"/>
</dbReference>
<dbReference type="GO" id="GO:0003677">
    <property type="term" value="F:DNA binding"/>
    <property type="evidence" value="ECO:0007669"/>
    <property type="project" value="UniProtKB-KW"/>
</dbReference>
<accession>A0AAE3H7S1</accession>
<evidence type="ECO:0000313" key="7">
    <source>
        <dbReference type="Proteomes" id="UP001204144"/>
    </source>
</evidence>
<dbReference type="PANTHER" id="PTHR30419">
    <property type="entry name" value="HTH-TYPE TRANSCRIPTIONAL REGULATOR YBHD"/>
    <property type="match status" value="1"/>
</dbReference>
<proteinExistence type="inferred from homology"/>
<dbReference type="Gene3D" id="3.40.190.10">
    <property type="entry name" value="Periplasmic binding protein-like II"/>
    <property type="match status" value="2"/>
</dbReference>
<evidence type="ECO:0000313" key="6">
    <source>
        <dbReference type="EMBL" id="MCP9765571.1"/>
    </source>
</evidence>
<gene>
    <name evidence="6" type="ORF">EGI31_21760</name>
</gene>
<dbReference type="PRINTS" id="PR00039">
    <property type="entry name" value="HTHLYSR"/>
</dbReference>
<dbReference type="InterPro" id="IPR036390">
    <property type="entry name" value="WH_DNA-bd_sf"/>
</dbReference>
<comment type="similarity">
    <text evidence="1">Belongs to the LysR transcriptional regulatory family.</text>
</comment>
<dbReference type="SUPFAM" id="SSF46785">
    <property type="entry name" value="Winged helix' DNA-binding domain"/>
    <property type="match status" value="1"/>
</dbReference>
<keyword evidence="2" id="KW-0805">Transcription regulation</keyword>
<dbReference type="InterPro" id="IPR036388">
    <property type="entry name" value="WH-like_DNA-bd_sf"/>
</dbReference>
<keyword evidence="4" id="KW-0804">Transcription</keyword>
<evidence type="ECO:0000256" key="4">
    <source>
        <dbReference type="ARBA" id="ARBA00023163"/>
    </source>
</evidence>
<dbReference type="InterPro" id="IPR050950">
    <property type="entry name" value="HTH-type_LysR_regulators"/>
</dbReference>
<dbReference type="RefSeq" id="WP_255039287.1">
    <property type="nucleotide sequence ID" value="NZ_RJUF01000185.1"/>
</dbReference>